<sequence>MDRWKIAYYKIDKTKVITETEDIKEATEQFYKALSQSKANPPEGKSESERQLVRNSRYQERRNSVFIKNDAKRKRGWRRWCSGGITAVRRKTNITNTRNTVSQMSAIM</sequence>
<gene>
    <name evidence="2" type="ORF">ILUMI_20041</name>
</gene>
<organism evidence="2 3">
    <name type="scientific">Ignelater luminosus</name>
    <name type="common">Cucubano</name>
    <name type="synonym">Pyrophorus luminosus</name>
    <dbReference type="NCBI Taxonomy" id="2038154"/>
    <lineage>
        <taxon>Eukaryota</taxon>
        <taxon>Metazoa</taxon>
        <taxon>Ecdysozoa</taxon>
        <taxon>Arthropoda</taxon>
        <taxon>Hexapoda</taxon>
        <taxon>Insecta</taxon>
        <taxon>Pterygota</taxon>
        <taxon>Neoptera</taxon>
        <taxon>Endopterygota</taxon>
        <taxon>Coleoptera</taxon>
        <taxon>Polyphaga</taxon>
        <taxon>Elateriformia</taxon>
        <taxon>Elateroidea</taxon>
        <taxon>Elateridae</taxon>
        <taxon>Agrypninae</taxon>
        <taxon>Pyrophorini</taxon>
        <taxon>Ignelater</taxon>
    </lineage>
</organism>
<protein>
    <submittedName>
        <fullName evidence="2">Uncharacterized protein</fullName>
    </submittedName>
</protein>
<accession>A0A8K0CLC3</accession>
<evidence type="ECO:0000313" key="3">
    <source>
        <dbReference type="Proteomes" id="UP000801492"/>
    </source>
</evidence>
<keyword evidence="3" id="KW-1185">Reference proteome</keyword>
<feature type="compositionally biased region" description="Basic and acidic residues" evidence="1">
    <location>
        <begin position="44"/>
        <end position="56"/>
    </location>
</feature>
<dbReference type="AlphaFoldDB" id="A0A8K0CLC3"/>
<evidence type="ECO:0000313" key="2">
    <source>
        <dbReference type="EMBL" id="KAF2886132.1"/>
    </source>
</evidence>
<dbReference type="Proteomes" id="UP000801492">
    <property type="component" value="Unassembled WGS sequence"/>
</dbReference>
<dbReference type="EMBL" id="VTPC01088594">
    <property type="protein sequence ID" value="KAF2886132.1"/>
    <property type="molecule type" value="Genomic_DNA"/>
</dbReference>
<reference evidence="2" key="1">
    <citation type="submission" date="2019-08" db="EMBL/GenBank/DDBJ databases">
        <title>The genome of the North American firefly Photinus pyralis.</title>
        <authorList>
            <consortium name="Photinus pyralis genome working group"/>
            <person name="Fallon T.R."/>
            <person name="Sander Lower S.E."/>
            <person name="Weng J.-K."/>
        </authorList>
    </citation>
    <scope>NUCLEOTIDE SEQUENCE</scope>
    <source>
        <strain evidence="2">TRF0915ILg1</strain>
        <tissue evidence="2">Whole body</tissue>
    </source>
</reference>
<evidence type="ECO:0000256" key="1">
    <source>
        <dbReference type="SAM" id="MobiDB-lite"/>
    </source>
</evidence>
<proteinExistence type="predicted"/>
<feature type="region of interest" description="Disordered" evidence="1">
    <location>
        <begin position="34"/>
        <end position="56"/>
    </location>
</feature>
<name>A0A8K0CLC3_IGNLU</name>
<comment type="caution">
    <text evidence="2">The sequence shown here is derived from an EMBL/GenBank/DDBJ whole genome shotgun (WGS) entry which is preliminary data.</text>
</comment>